<dbReference type="PANTHER" id="PTHR23502">
    <property type="entry name" value="MAJOR FACILITATOR SUPERFAMILY"/>
    <property type="match status" value="1"/>
</dbReference>
<evidence type="ECO:0000256" key="5">
    <source>
        <dbReference type="SAM" id="MobiDB-lite"/>
    </source>
</evidence>
<keyword evidence="3 6" id="KW-1133">Transmembrane helix</keyword>
<feature type="transmembrane region" description="Helical" evidence="6">
    <location>
        <begin position="452"/>
        <end position="470"/>
    </location>
</feature>
<dbReference type="SUPFAM" id="SSF103473">
    <property type="entry name" value="MFS general substrate transporter"/>
    <property type="match status" value="1"/>
</dbReference>
<evidence type="ECO:0000256" key="2">
    <source>
        <dbReference type="ARBA" id="ARBA00022692"/>
    </source>
</evidence>
<evidence type="ECO:0000256" key="3">
    <source>
        <dbReference type="ARBA" id="ARBA00022989"/>
    </source>
</evidence>
<dbReference type="Gene3D" id="1.20.1720.10">
    <property type="entry name" value="Multidrug resistance protein D"/>
    <property type="match status" value="1"/>
</dbReference>
<reference evidence="7" key="2">
    <citation type="submission" date="2023-01" db="EMBL/GenBank/DDBJ databases">
        <authorList>
            <person name="Petersen C."/>
        </authorList>
    </citation>
    <scope>NUCLEOTIDE SEQUENCE</scope>
    <source>
        <strain evidence="7">IBT 17514</strain>
    </source>
</reference>
<feature type="region of interest" description="Disordered" evidence="5">
    <location>
        <begin position="1"/>
        <end position="35"/>
    </location>
</feature>
<dbReference type="Proteomes" id="UP001215712">
    <property type="component" value="Unassembled WGS sequence"/>
</dbReference>
<dbReference type="Gene3D" id="1.20.1250.20">
    <property type="entry name" value="MFS general substrate transporter like domains"/>
    <property type="match status" value="1"/>
</dbReference>
<dbReference type="GO" id="GO:0005886">
    <property type="term" value="C:plasma membrane"/>
    <property type="evidence" value="ECO:0007669"/>
    <property type="project" value="TreeGrafter"/>
</dbReference>
<sequence>MAEGALGEYESHKLSDATGNEYSNAQSARNSPDTSGALAELQNVKSIPTACQIQTPDCCESFEKRTNNPDSHLRTINNTIVDFEGPDDPYQPQNWPFPKKAITTILYGLTAMGGPWASSIYSTGQTQIAAEFQVSTEVATLGTSLLLFALGLGPLIWALLSETYDSLDLPPVTNCGGVLGDMWAPEQRGAAIVIYSLAVFVEPVLEPIVGGAISQSSLGWRWTEYLTGIMMMVFFVLDVLIVDESYPPGLLKYKAQRIRFETGNCTLYARHEEWNFTWKDFGKKYLLRPLQLLVTPICFFVALYASFVYAILYLSLAAFPIVFQDIRGWNQLVGALPFLAYFLGVSIGAVINLSNQKFYVKRWKENNNRPVPEARLPPMIPTDVHWIAPNIGAVMMGIGISTILQPAMNYLIDTFDSTAASAVAASVFLRSILAGCFPLFTDIMFRNLGVPWAASTLGFISVAMLPIPYLF</sequence>
<evidence type="ECO:0000256" key="4">
    <source>
        <dbReference type="ARBA" id="ARBA00023136"/>
    </source>
</evidence>
<dbReference type="Pfam" id="PF07690">
    <property type="entry name" value="MFS_1"/>
    <property type="match status" value="1"/>
</dbReference>
<accession>A0AAD6HNJ6</accession>
<gene>
    <name evidence="7" type="ORF">N7493_005519</name>
</gene>
<dbReference type="AlphaFoldDB" id="A0AAD6HNJ6"/>
<feature type="transmembrane region" description="Helical" evidence="6">
    <location>
        <begin position="138"/>
        <end position="160"/>
    </location>
</feature>
<evidence type="ECO:0000256" key="1">
    <source>
        <dbReference type="ARBA" id="ARBA00004141"/>
    </source>
</evidence>
<feature type="transmembrane region" description="Helical" evidence="6">
    <location>
        <begin position="192"/>
        <end position="213"/>
    </location>
</feature>
<comment type="caution">
    <text evidence="7">The sequence shown here is derived from an EMBL/GenBank/DDBJ whole genome shotgun (WGS) entry which is preliminary data.</text>
</comment>
<keyword evidence="2 6" id="KW-0812">Transmembrane</keyword>
<reference evidence="7" key="1">
    <citation type="journal article" date="2023" name="IMA Fungus">
        <title>Comparative genomic study of the Penicillium genus elucidates a diverse pangenome and 15 lateral gene transfer events.</title>
        <authorList>
            <person name="Petersen C."/>
            <person name="Sorensen T."/>
            <person name="Nielsen M.R."/>
            <person name="Sondergaard T.E."/>
            <person name="Sorensen J.L."/>
            <person name="Fitzpatrick D.A."/>
            <person name="Frisvad J.C."/>
            <person name="Nielsen K.L."/>
        </authorList>
    </citation>
    <scope>NUCLEOTIDE SEQUENCE</scope>
    <source>
        <strain evidence="7">IBT 17514</strain>
    </source>
</reference>
<feature type="compositionally biased region" description="Polar residues" evidence="5">
    <location>
        <begin position="17"/>
        <end position="34"/>
    </location>
</feature>
<evidence type="ECO:0000313" key="8">
    <source>
        <dbReference type="Proteomes" id="UP001215712"/>
    </source>
</evidence>
<name>A0AAD6HNJ6_9EURO</name>
<feature type="transmembrane region" description="Helical" evidence="6">
    <location>
        <begin position="419"/>
        <end position="440"/>
    </location>
</feature>
<dbReference type="InterPro" id="IPR036259">
    <property type="entry name" value="MFS_trans_sf"/>
</dbReference>
<dbReference type="PANTHER" id="PTHR23502:SF59">
    <property type="entry name" value="MULTIDRUG TRANSPORTER, PUTATIVE (AFU_ORTHOLOGUE AFUA_1G10370)-RELATED"/>
    <property type="match status" value="1"/>
</dbReference>
<organism evidence="7 8">
    <name type="scientific">Penicillium malachiteum</name>
    <dbReference type="NCBI Taxonomy" id="1324776"/>
    <lineage>
        <taxon>Eukaryota</taxon>
        <taxon>Fungi</taxon>
        <taxon>Dikarya</taxon>
        <taxon>Ascomycota</taxon>
        <taxon>Pezizomycotina</taxon>
        <taxon>Eurotiomycetes</taxon>
        <taxon>Eurotiomycetidae</taxon>
        <taxon>Eurotiales</taxon>
        <taxon>Aspergillaceae</taxon>
        <taxon>Penicillium</taxon>
    </lineage>
</organism>
<keyword evidence="4 6" id="KW-0472">Membrane</keyword>
<dbReference type="EMBL" id="JAQJAN010000006">
    <property type="protein sequence ID" value="KAJ5727699.1"/>
    <property type="molecule type" value="Genomic_DNA"/>
</dbReference>
<evidence type="ECO:0000313" key="7">
    <source>
        <dbReference type="EMBL" id="KAJ5727699.1"/>
    </source>
</evidence>
<dbReference type="GO" id="GO:0022857">
    <property type="term" value="F:transmembrane transporter activity"/>
    <property type="evidence" value="ECO:0007669"/>
    <property type="project" value="InterPro"/>
</dbReference>
<keyword evidence="8" id="KW-1185">Reference proteome</keyword>
<feature type="transmembrane region" description="Helical" evidence="6">
    <location>
        <begin position="386"/>
        <end position="407"/>
    </location>
</feature>
<protein>
    <submittedName>
        <fullName evidence="7">Major facilitator superfamily domain general substrate transporter</fullName>
    </submittedName>
</protein>
<evidence type="ECO:0000256" key="6">
    <source>
        <dbReference type="SAM" id="Phobius"/>
    </source>
</evidence>
<feature type="transmembrane region" description="Helical" evidence="6">
    <location>
        <begin position="335"/>
        <end position="354"/>
    </location>
</feature>
<feature type="transmembrane region" description="Helical" evidence="6">
    <location>
        <begin position="225"/>
        <end position="242"/>
    </location>
</feature>
<proteinExistence type="predicted"/>
<dbReference type="InterPro" id="IPR011701">
    <property type="entry name" value="MFS"/>
</dbReference>
<feature type="transmembrane region" description="Helical" evidence="6">
    <location>
        <begin position="293"/>
        <end position="323"/>
    </location>
</feature>
<comment type="subcellular location">
    <subcellularLocation>
        <location evidence="1">Membrane</location>
        <topology evidence="1">Multi-pass membrane protein</topology>
    </subcellularLocation>
</comment>